<protein>
    <recommendedName>
        <fullName evidence="1">Heterokaryon incompatibility domain-containing protein</fullName>
    </recommendedName>
</protein>
<keyword evidence="3" id="KW-1185">Reference proteome</keyword>
<dbReference type="PANTHER" id="PTHR24148">
    <property type="entry name" value="ANKYRIN REPEAT DOMAIN-CONTAINING PROTEIN 39 HOMOLOG-RELATED"/>
    <property type="match status" value="1"/>
</dbReference>
<evidence type="ECO:0000313" key="3">
    <source>
        <dbReference type="Proteomes" id="UP000557566"/>
    </source>
</evidence>
<sequence>MPLLSSTLPDYHYSPLDPSRRLFRLVKLLPPKPPRIPGTHGTLRIELVEVGVDSGALYDALSYVWGDASRREGTVTVETAGDSRRLSIHRPLELALRHLAANDAVKLPLFVDQISINQDDGPEKSRQVQLMRDIYARCSRTVVWLGPATRASGRYFDLVRDLCSQGVLGRVMGPRVGGFMAVFDAVMDPDLDVDGEQREDRDDILDLLGRFGARFPLDGFANVLDRGWFNRLWTIQEACLAPAVVFVCGRQLLCFDCFRAGALFYNIYSTHWARHRTGTTSQHDIRRRSAMFNKTAGLRRIFQERRAIHQTGRRQGLYGLVLKFNVNHDDAKIGSSLAEDRVFGLLGLAADDDGLRRRVRVRYAGDAVRVYAEVAALLVEESVDVLLFSQFPKQTRGLPSWVPDWAMDLTVPVGYSSLTDAVFAAGGPNKGGLCCLDESGRRLTVRGVLVDRVVVVGQRTHRRSPERRLMDETDDRWAKLFFDETAEFVAASGRDSPGHMALRLCDSGLSYKHFSHKLGASAGPERLGALHGSVSLLGQRLLDSDETAASYHITRIYRTLGITPWYWIPASDMTSLRLCARDPAAAASLLLLAVVDFLADMLGLCAAAARVAWATRRIRLRRRFGRVRLHPAPEAVTALGLDPAVSFGPDMALLSTNMLKNAGRRLYRTERGHVGVGPAHTEPGDAVVVIRGGTVPHLLRGGGGGEWKYLGEAYCDGIMDGEALEGVCDETSFILA</sequence>
<dbReference type="Pfam" id="PF26639">
    <property type="entry name" value="Het-6_barrel"/>
    <property type="match status" value="1"/>
</dbReference>
<organism evidence="2 3">
    <name type="scientific">Ophiocordyceps sinensis</name>
    <dbReference type="NCBI Taxonomy" id="72228"/>
    <lineage>
        <taxon>Eukaryota</taxon>
        <taxon>Fungi</taxon>
        <taxon>Dikarya</taxon>
        <taxon>Ascomycota</taxon>
        <taxon>Pezizomycotina</taxon>
        <taxon>Sordariomycetes</taxon>
        <taxon>Hypocreomycetidae</taxon>
        <taxon>Hypocreales</taxon>
        <taxon>Ophiocordycipitaceae</taxon>
        <taxon>Ophiocordyceps</taxon>
    </lineage>
</organism>
<gene>
    <name evidence="2" type="ORF">G6O67_006292</name>
</gene>
<dbReference type="EMBL" id="JAAVMX010000007">
    <property type="protein sequence ID" value="KAF4506186.1"/>
    <property type="molecule type" value="Genomic_DNA"/>
</dbReference>
<dbReference type="OrthoDB" id="4587016at2759"/>
<dbReference type="AlphaFoldDB" id="A0A8H4PMK7"/>
<dbReference type="InterPro" id="IPR052895">
    <property type="entry name" value="HetReg/Transcr_Mod"/>
</dbReference>
<dbReference type="InterPro" id="IPR010730">
    <property type="entry name" value="HET"/>
</dbReference>
<comment type="caution">
    <text evidence="2">The sequence shown here is derived from an EMBL/GenBank/DDBJ whole genome shotgun (WGS) entry which is preliminary data.</text>
</comment>
<feature type="domain" description="Heterokaryon incompatibility" evidence="1">
    <location>
        <begin position="58"/>
        <end position="237"/>
    </location>
</feature>
<evidence type="ECO:0000259" key="1">
    <source>
        <dbReference type="Pfam" id="PF06985"/>
    </source>
</evidence>
<dbReference type="PANTHER" id="PTHR24148:SF64">
    <property type="entry name" value="HETEROKARYON INCOMPATIBILITY DOMAIN-CONTAINING PROTEIN"/>
    <property type="match status" value="1"/>
</dbReference>
<proteinExistence type="predicted"/>
<accession>A0A8H4PMK7</accession>
<reference evidence="2 3" key="1">
    <citation type="journal article" date="2020" name="Genome Biol. Evol.">
        <title>A new high-quality draft genome assembly of the Chinese cordyceps Ophiocordyceps sinensis.</title>
        <authorList>
            <person name="Shu R."/>
            <person name="Zhang J."/>
            <person name="Meng Q."/>
            <person name="Zhang H."/>
            <person name="Zhou G."/>
            <person name="Li M."/>
            <person name="Wu P."/>
            <person name="Zhao Y."/>
            <person name="Chen C."/>
            <person name="Qin Q."/>
        </authorList>
    </citation>
    <scope>NUCLEOTIDE SEQUENCE [LARGE SCALE GENOMIC DNA]</scope>
    <source>
        <strain evidence="2 3">IOZ07</strain>
    </source>
</reference>
<evidence type="ECO:0000313" key="2">
    <source>
        <dbReference type="EMBL" id="KAF4506186.1"/>
    </source>
</evidence>
<dbReference type="Pfam" id="PF06985">
    <property type="entry name" value="HET"/>
    <property type="match status" value="1"/>
</dbReference>
<dbReference type="Proteomes" id="UP000557566">
    <property type="component" value="Unassembled WGS sequence"/>
</dbReference>
<name>A0A8H4PMK7_9HYPO</name>